<proteinExistence type="predicted"/>
<keyword evidence="2" id="KW-1185">Reference proteome</keyword>
<reference evidence="2" key="1">
    <citation type="journal article" date="2024" name="Front. Bioeng. Biotechnol.">
        <title>Genome-scale model development and genomic sequencing of the oleaginous clade Lipomyces.</title>
        <authorList>
            <person name="Czajka J.J."/>
            <person name="Han Y."/>
            <person name="Kim J."/>
            <person name="Mondo S.J."/>
            <person name="Hofstad B.A."/>
            <person name="Robles A."/>
            <person name="Haridas S."/>
            <person name="Riley R."/>
            <person name="LaButti K."/>
            <person name="Pangilinan J."/>
            <person name="Andreopoulos W."/>
            <person name="Lipzen A."/>
            <person name="Yan J."/>
            <person name="Wang M."/>
            <person name="Ng V."/>
            <person name="Grigoriev I.V."/>
            <person name="Spatafora J.W."/>
            <person name="Magnuson J.K."/>
            <person name="Baker S.E."/>
            <person name="Pomraning K.R."/>
        </authorList>
    </citation>
    <scope>NUCLEOTIDE SEQUENCE [LARGE SCALE GENOMIC DNA]</scope>
    <source>
        <strain evidence="2">CBS 7786</strain>
    </source>
</reference>
<comment type="caution">
    <text evidence="1">The sequence shown here is derived from an EMBL/GenBank/DDBJ whole genome shotgun (WGS) entry which is preliminary data.</text>
</comment>
<sequence>MKGLEQIPWMPLRVSPSDQPPVFLLSYFTTTTDSYSLTVTDLQSLWVDSANRNDISERAMQDKCVVDVSQSSNLSVLLGKLSDSLNQNELPEGTKLDAMRCEENLRITLSLPLSTNSMPLVWIFRLQSTPSPNFRRDIFLGTLGIIDALQSQISALQALASEKDYHIHAMQDVIQECHANLYAPRRYRASFGKFDAERWLQSWKNSKTATCNASEVYFRSARECSEWWGWCADGGWEITHRDFNDIQVNGRLTHASQHNPEMPRTASKRTYSASSSSSETPVRREDRKGKRSRQRWQGEDEDNESSSGNERQIRSLIGGRRLRRDDKDSDSADERSRNLVNSMKDSRRMVSKVSRQGRKQYADASTASSSDSESESQSSRMIIGGRRGQSQISPPPGSSQTAAEESSLKQPSSSDEKDALSHSPGSSAHGVIGGGITGGSRSRSSRRATPTASDMQTKGTSISPVPIPQEGPPQKYAEPSIKSSQSSPARNQEDMATERQNLLDTQLQTRKRMPVRRRF</sequence>
<gene>
    <name evidence="1" type="ORF">V1525DRAFT_239402</name>
</gene>
<evidence type="ECO:0000313" key="1">
    <source>
        <dbReference type="EMBL" id="KAK9235928.1"/>
    </source>
</evidence>
<accession>A0ACC3SWB1</accession>
<name>A0ACC3SWB1_LIPKO</name>
<dbReference type="Proteomes" id="UP001433508">
    <property type="component" value="Unassembled WGS sequence"/>
</dbReference>
<protein>
    <submittedName>
        <fullName evidence="1">XRCC4-like factor-domain-containing protein</fullName>
    </submittedName>
</protein>
<evidence type="ECO:0000313" key="2">
    <source>
        <dbReference type="Proteomes" id="UP001433508"/>
    </source>
</evidence>
<dbReference type="EMBL" id="MU971400">
    <property type="protein sequence ID" value="KAK9235928.1"/>
    <property type="molecule type" value="Genomic_DNA"/>
</dbReference>
<organism evidence="1 2">
    <name type="scientific">Lipomyces kononenkoae</name>
    <name type="common">Yeast</name>
    <dbReference type="NCBI Taxonomy" id="34357"/>
    <lineage>
        <taxon>Eukaryota</taxon>
        <taxon>Fungi</taxon>
        <taxon>Dikarya</taxon>
        <taxon>Ascomycota</taxon>
        <taxon>Saccharomycotina</taxon>
        <taxon>Lipomycetes</taxon>
        <taxon>Lipomycetales</taxon>
        <taxon>Lipomycetaceae</taxon>
        <taxon>Lipomyces</taxon>
    </lineage>
</organism>